<evidence type="ECO:0000256" key="1">
    <source>
        <dbReference type="ARBA" id="ARBA00008724"/>
    </source>
</evidence>
<evidence type="ECO:0000256" key="5">
    <source>
        <dbReference type="ARBA" id="ARBA00023163"/>
    </source>
</evidence>
<dbReference type="NCBIfam" id="NF001030">
    <property type="entry name" value="PRK00110.1"/>
    <property type="match status" value="1"/>
</dbReference>
<dbReference type="STRING" id="1618563.UU12_C0014G0006"/>
<organism evidence="9 10">
    <name type="scientific">Candidatus Woesebacteria bacterium GW2011_GWA2_40_7b</name>
    <dbReference type="NCBI Taxonomy" id="1618563"/>
    <lineage>
        <taxon>Bacteria</taxon>
        <taxon>Candidatus Woeseibacteriota</taxon>
    </lineage>
</organism>
<evidence type="ECO:0000313" key="10">
    <source>
        <dbReference type="Proteomes" id="UP000034562"/>
    </source>
</evidence>
<dbReference type="FunFam" id="1.10.10.200:FF:000002">
    <property type="entry name" value="Probable transcriptional regulatory protein CLM62_37755"/>
    <property type="match status" value="1"/>
</dbReference>
<dbReference type="SUPFAM" id="SSF75625">
    <property type="entry name" value="YebC-like"/>
    <property type="match status" value="1"/>
</dbReference>
<sequence length="246" mass="26927">MSGHSHFATIKRQKAVNDAAKGNVFSKMARAIMIAAKGGADPNMNFKLRFEIDKARAVSMPKENIERAIAKATTDAANVEEIAYEGFGPFGISVIVEVATDNKNRTAQEMKNTFERGGGSLAGPGAVSFNFESKGFMLVKKSIDIDAQMLSLIDVGAEDIQETNDGIEVYVPPERLSEIHKKLVDMGLTMDETELQMKPKNLQTISDPVEAAKAIKFLDSFEELDDVQKIFSNLDIPDETMAQMSS</sequence>
<reference evidence="9 10" key="1">
    <citation type="journal article" date="2015" name="Nature">
        <title>rRNA introns, odd ribosomes, and small enigmatic genomes across a large radiation of phyla.</title>
        <authorList>
            <person name="Brown C.T."/>
            <person name="Hug L.A."/>
            <person name="Thomas B.C."/>
            <person name="Sharon I."/>
            <person name="Castelle C.J."/>
            <person name="Singh A."/>
            <person name="Wilkins M.J."/>
            <person name="Williams K.H."/>
            <person name="Banfield J.F."/>
        </authorList>
    </citation>
    <scope>NUCLEOTIDE SEQUENCE [LARGE SCALE GENOMIC DNA]</scope>
</reference>
<dbReference type="InterPro" id="IPR017856">
    <property type="entry name" value="Integrase-like_N"/>
</dbReference>
<comment type="subcellular location">
    <subcellularLocation>
        <location evidence="6">Cytoplasm</location>
    </subcellularLocation>
</comment>
<evidence type="ECO:0000256" key="6">
    <source>
        <dbReference type="HAMAP-Rule" id="MF_00693"/>
    </source>
</evidence>
<evidence type="ECO:0000313" key="9">
    <source>
        <dbReference type="EMBL" id="KKR70896.1"/>
    </source>
</evidence>
<dbReference type="PANTHER" id="PTHR12532:SF6">
    <property type="entry name" value="TRANSCRIPTIONAL REGULATORY PROTEIN YEBC-RELATED"/>
    <property type="match status" value="1"/>
</dbReference>
<evidence type="ECO:0000256" key="3">
    <source>
        <dbReference type="ARBA" id="ARBA00023015"/>
    </source>
</evidence>
<feature type="domain" description="TACO1/YebC-like N-terminal" evidence="8">
    <location>
        <begin position="5"/>
        <end position="74"/>
    </location>
</feature>
<dbReference type="AlphaFoldDB" id="A0A0G0T7X4"/>
<dbReference type="InterPro" id="IPR049083">
    <property type="entry name" value="TACO1_YebC_N"/>
</dbReference>
<dbReference type="Proteomes" id="UP000034562">
    <property type="component" value="Unassembled WGS sequence"/>
</dbReference>
<protein>
    <recommendedName>
        <fullName evidence="6">Probable transcriptional regulatory protein UU12_C0014G0006</fullName>
    </recommendedName>
</protein>
<gene>
    <name evidence="9" type="ORF">UU12_C0014G0006</name>
</gene>
<dbReference type="Pfam" id="PF20772">
    <property type="entry name" value="TACO1_YebC_N"/>
    <property type="match status" value="1"/>
</dbReference>
<dbReference type="InterPro" id="IPR002876">
    <property type="entry name" value="Transcrip_reg_TACO1-like"/>
</dbReference>
<accession>A0A0G0T7X4</accession>
<dbReference type="Gene3D" id="3.30.70.980">
    <property type="match status" value="2"/>
</dbReference>
<dbReference type="InterPro" id="IPR026564">
    <property type="entry name" value="Transcrip_reg_TACO1-like_dom3"/>
</dbReference>
<keyword evidence="3 6" id="KW-0805">Transcription regulation</keyword>
<dbReference type="GO" id="GO:0003677">
    <property type="term" value="F:DNA binding"/>
    <property type="evidence" value="ECO:0007669"/>
    <property type="project" value="UniProtKB-UniRule"/>
</dbReference>
<dbReference type="PANTHER" id="PTHR12532">
    <property type="entry name" value="TRANSLATIONAL ACTIVATOR OF CYTOCHROME C OXIDASE 1"/>
    <property type="match status" value="1"/>
</dbReference>
<proteinExistence type="inferred from homology"/>
<dbReference type="HAMAP" id="MF_00693">
    <property type="entry name" value="Transcrip_reg_TACO1"/>
    <property type="match status" value="1"/>
</dbReference>
<dbReference type="InterPro" id="IPR029072">
    <property type="entry name" value="YebC-like"/>
</dbReference>
<dbReference type="Pfam" id="PF01709">
    <property type="entry name" value="Transcrip_reg"/>
    <property type="match status" value="1"/>
</dbReference>
<name>A0A0G0T7X4_9BACT</name>
<evidence type="ECO:0000256" key="2">
    <source>
        <dbReference type="ARBA" id="ARBA00022490"/>
    </source>
</evidence>
<dbReference type="NCBIfam" id="TIGR01033">
    <property type="entry name" value="YebC/PmpR family DNA-binding transcriptional regulator"/>
    <property type="match status" value="1"/>
</dbReference>
<dbReference type="InterPro" id="IPR048300">
    <property type="entry name" value="TACO1_YebC-like_2nd/3rd_dom"/>
</dbReference>
<feature type="domain" description="TACO1/YebC-like second and third" evidence="7">
    <location>
        <begin position="80"/>
        <end position="234"/>
    </location>
</feature>
<keyword evidence="5 6" id="KW-0804">Transcription</keyword>
<dbReference type="GO" id="GO:0005829">
    <property type="term" value="C:cytosol"/>
    <property type="evidence" value="ECO:0007669"/>
    <property type="project" value="TreeGrafter"/>
</dbReference>
<dbReference type="NCBIfam" id="NF009044">
    <property type="entry name" value="PRK12378.1"/>
    <property type="match status" value="1"/>
</dbReference>
<keyword evidence="2 6" id="KW-0963">Cytoplasm</keyword>
<evidence type="ECO:0000259" key="7">
    <source>
        <dbReference type="Pfam" id="PF01709"/>
    </source>
</evidence>
<comment type="similarity">
    <text evidence="1 6">Belongs to the TACO1 family.</text>
</comment>
<evidence type="ECO:0000259" key="8">
    <source>
        <dbReference type="Pfam" id="PF20772"/>
    </source>
</evidence>
<evidence type="ECO:0000256" key="4">
    <source>
        <dbReference type="ARBA" id="ARBA00023125"/>
    </source>
</evidence>
<keyword evidence="4 6" id="KW-0238">DNA-binding</keyword>
<dbReference type="GO" id="GO:0006355">
    <property type="term" value="P:regulation of DNA-templated transcription"/>
    <property type="evidence" value="ECO:0007669"/>
    <property type="project" value="UniProtKB-UniRule"/>
</dbReference>
<dbReference type="Gene3D" id="1.10.10.200">
    <property type="match status" value="1"/>
</dbReference>
<comment type="caution">
    <text evidence="9">The sequence shown here is derived from an EMBL/GenBank/DDBJ whole genome shotgun (WGS) entry which is preliminary data.</text>
</comment>
<dbReference type="EMBL" id="LBZK01000014">
    <property type="protein sequence ID" value="KKR70896.1"/>
    <property type="molecule type" value="Genomic_DNA"/>
</dbReference>